<dbReference type="Pfam" id="PF00856">
    <property type="entry name" value="SET"/>
    <property type="match status" value="1"/>
</dbReference>
<reference evidence="1" key="1">
    <citation type="submission" date="2020-04" db="EMBL/GenBank/DDBJ databases">
        <authorList>
            <person name="Alioto T."/>
            <person name="Alioto T."/>
            <person name="Gomez Garrido J."/>
        </authorList>
    </citation>
    <scope>NUCLEOTIDE SEQUENCE</scope>
    <source>
        <strain evidence="1">A484AB</strain>
    </source>
</reference>
<keyword evidence="2" id="KW-1185">Reference proteome</keyword>
<dbReference type="OrthoDB" id="5560686at2759"/>
<dbReference type="EMBL" id="CACRXK020003062">
    <property type="protein sequence ID" value="CAB3997273.1"/>
    <property type="molecule type" value="Genomic_DNA"/>
</dbReference>
<proteinExistence type="predicted"/>
<dbReference type="SUPFAM" id="SSF82199">
    <property type="entry name" value="SET domain"/>
    <property type="match status" value="1"/>
</dbReference>
<name>A0A7D9I0F8_PARCT</name>
<evidence type="ECO:0000313" key="2">
    <source>
        <dbReference type="Proteomes" id="UP001152795"/>
    </source>
</evidence>
<protein>
    <submittedName>
        <fullName evidence="1">SET domain-containing</fullName>
    </submittedName>
</protein>
<accession>A0A7D9I0F8</accession>
<dbReference type="InterPro" id="IPR046341">
    <property type="entry name" value="SET_dom_sf"/>
</dbReference>
<dbReference type="Proteomes" id="UP001152795">
    <property type="component" value="Unassembled WGS sequence"/>
</dbReference>
<organism evidence="1 2">
    <name type="scientific">Paramuricea clavata</name>
    <name type="common">Red gorgonian</name>
    <name type="synonym">Violescent sea-whip</name>
    <dbReference type="NCBI Taxonomy" id="317549"/>
    <lineage>
        <taxon>Eukaryota</taxon>
        <taxon>Metazoa</taxon>
        <taxon>Cnidaria</taxon>
        <taxon>Anthozoa</taxon>
        <taxon>Octocorallia</taxon>
        <taxon>Malacalcyonacea</taxon>
        <taxon>Plexauridae</taxon>
        <taxon>Paramuricea</taxon>
    </lineage>
</organism>
<dbReference type="PROSITE" id="PS50280">
    <property type="entry name" value="SET"/>
    <property type="match status" value="1"/>
</dbReference>
<evidence type="ECO:0000313" key="1">
    <source>
        <dbReference type="EMBL" id="CAB3997273.1"/>
    </source>
</evidence>
<comment type="caution">
    <text evidence="1">The sequence shown here is derived from an EMBL/GenBank/DDBJ whole genome shotgun (WGS) entry which is preliminary data.</text>
</comment>
<gene>
    <name evidence="1" type="ORF">PACLA_8A008341</name>
</gene>
<dbReference type="InterPro" id="IPR001214">
    <property type="entry name" value="SET_dom"/>
</dbReference>
<sequence>MNGGKGLYSWEKAIPRSAVISKYTSRKRTKQQIDKKYGEAVAKYALCNARGRCVDANHATDAAARFANDARNTPFKNNSIIQGNTRFRLKASKRITPHQEIFTSYGADYWI</sequence>
<dbReference type="Gene3D" id="2.170.270.10">
    <property type="entry name" value="SET domain"/>
    <property type="match status" value="1"/>
</dbReference>
<dbReference type="AlphaFoldDB" id="A0A7D9I0F8"/>